<dbReference type="InterPro" id="IPR000073">
    <property type="entry name" value="AB_hydrolase_1"/>
</dbReference>
<name>A0ABP9HWH2_9ACTN</name>
<dbReference type="Proteomes" id="UP001500466">
    <property type="component" value="Unassembled WGS sequence"/>
</dbReference>
<dbReference type="RefSeq" id="WP_345678480.1">
    <property type="nucleotide sequence ID" value="NZ_BAABHS010000022.1"/>
</dbReference>
<evidence type="ECO:0000313" key="3">
    <source>
        <dbReference type="Proteomes" id="UP001500466"/>
    </source>
</evidence>
<proteinExistence type="predicted"/>
<dbReference type="InterPro" id="IPR029058">
    <property type="entry name" value="AB_hydrolase_fold"/>
</dbReference>
<protein>
    <submittedName>
        <fullName evidence="2">3-oxoadipate enol-lactonase</fullName>
    </submittedName>
</protein>
<dbReference type="InterPro" id="IPR026968">
    <property type="entry name" value="PcaD/CatD"/>
</dbReference>
<dbReference type="InterPro" id="IPR050471">
    <property type="entry name" value="AB_hydrolase"/>
</dbReference>
<reference evidence="3" key="1">
    <citation type="journal article" date="2019" name="Int. J. Syst. Evol. Microbiol.">
        <title>The Global Catalogue of Microorganisms (GCM) 10K type strain sequencing project: providing services to taxonomists for standard genome sequencing and annotation.</title>
        <authorList>
            <consortium name="The Broad Institute Genomics Platform"/>
            <consortium name="The Broad Institute Genome Sequencing Center for Infectious Disease"/>
            <person name="Wu L."/>
            <person name="Ma J."/>
        </authorList>
    </citation>
    <scope>NUCLEOTIDE SEQUENCE [LARGE SCALE GENOMIC DNA]</scope>
    <source>
        <strain evidence="3">JCM 17986</strain>
    </source>
</reference>
<gene>
    <name evidence="2" type="primary">pcaD</name>
    <name evidence="2" type="ORF">GCM10023205_55980</name>
</gene>
<dbReference type="PRINTS" id="PR00111">
    <property type="entry name" value="ABHYDROLASE"/>
</dbReference>
<dbReference type="Pfam" id="PF12697">
    <property type="entry name" value="Abhydrolase_6"/>
    <property type="match status" value="1"/>
</dbReference>
<dbReference type="SUPFAM" id="SSF53474">
    <property type="entry name" value="alpha/beta-Hydrolases"/>
    <property type="match status" value="1"/>
</dbReference>
<dbReference type="Gene3D" id="3.40.50.1820">
    <property type="entry name" value="alpha/beta hydrolase"/>
    <property type="match status" value="1"/>
</dbReference>
<evidence type="ECO:0000259" key="1">
    <source>
        <dbReference type="Pfam" id="PF12697"/>
    </source>
</evidence>
<dbReference type="NCBIfam" id="TIGR02427">
    <property type="entry name" value="protocat_pcaD"/>
    <property type="match status" value="1"/>
</dbReference>
<sequence>MTAVLDHRFDGPASGAADAPVLVLGSPLGADGRVWDRLVPALAATHRVVRFAARGHGQSELPPESPTMADLAADVLAMLDADGIDQFAYAGISLGGALGLTLALEAPERVERLVVCSSAACFGDPQPWRERAALVRADGMDAVAETVVGRWYTPEYAEREPDVVAATLAMLRAASPAGYAACCEVIAEYDVRPRLGEITMPTLVLAADRDPSTPLPLAEEIAARVPGATLTVIDDAAHLVIVEQAERVRTHLDGFLSIR</sequence>
<comment type="caution">
    <text evidence="2">The sequence shown here is derived from an EMBL/GenBank/DDBJ whole genome shotgun (WGS) entry which is preliminary data.</text>
</comment>
<dbReference type="PANTHER" id="PTHR43433">
    <property type="entry name" value="HYDROLASE, ALPHA/BETA FOLD FAMILY PROTEIN"/>
    <property type="match status" value="1"/>
</dbReference>
<evidence type="ECO:0000313" key="2">
    <source>
        <dbReference type="EMBL" id="GAA4979970.1"/>
    </source>
</evidence>
<accession>A0ABP9HWH2</accession>
<keyword evidence="3" id="KW-1185">Reference proteome</keyword>
<dbReference type="EMBL" id="BAABHS010000022">
    <property type="protein sequence ID" value="GAA4979970.1"/>
    <property type="molecule type" value="Genomic_DNA"/>
</dbReference>
<organism evidence="2 3">
    <name type="scientific">Yinghuangia aomiensis</name>
    <dbReference type="NCBI Taxonomy" id="676205"/>
    <lineage>
        <taxon>Bacteria</taxon>
        <taxon>Bacillati</taxon>
        <taxon>Actinomycetota</taxon>
        <taxon>Actinomycetes</taxon>
        <taxon>Kitasatosporales</taxon>
        <taxon>Streptomycetaceae</taxon>
        <taxon>Yinghuangia</taxon>
    </lineage>
</organism>
<feature type="domain" description="AB hydrolase-1" evidence="1">
    <location>
        <begin position="28"/>
        <end position="248"/>
    </location>
</feature>
<dbReference type="PANTHER" id="PTHR43433:SF5">
    <property type="entry name" value="AB HYDROLASE-1 DOMAIN-CONTAINING PROTEIN"/>
    <property type="match status" value="1"/>
</dbReference>